<dbReference type="PROSITE" id="PS51257">
    <property type="entry name" value="PROKAR_LIPOPROTEIN"/>
    <property type="match status" value="1"/>
</dbReference>
<evidence type="ECO:0000259" key="1">
    <source>
        <dbReference type="Pfam" id="PF03724"/>
    </source>
</evidence>
<dbReference type="Pfam" id="PF03724">
    <property type="entry name" value="META"/>
    <property type="match status" value="1"/>
</dbReference>
<dbReference type="InterPro" id="IPR005184">
    <property type="entry name" value="DUF306_Meta_HslJ"/>
</dbReference>
<feature type="domain" description="DUF6438" evidence="2">
    <location>
        <begin position="180"/>
        <end position="288"/>
    </location>
</feature>
<keyword evidence="4" id="KW-1185">Reference proteome</keyword>
<name>A0ABR7Q7F3_9FLAO</name>
<gene>
    <name evidence="3" type="ORF">H2O64_07415</name>
</gene>
<organism evidence="3 4">
    <name type="scientific">Kordia aestuariivivens</name>
    <dbReference type="NCBI Taxonomy" id="2759037"/>
    <lineage>
        <taxon>Bacteria</taxon>
        <taxon>Pseudomonadati</taxon>
        <taxon>Bacteroidota</taxon>
        <taxon>Flavobacteriia</taxon>
        <taxon>Flavobacteriales</taxon>
        <taxon>Flavobacteriaceae</taxon>
        <taxon>Kordia</taxon>
    </lineage>
</organism>
<dbReference type="InterPro" id="IPR045497">
    <property type="entry name" value="DUF6438"/>
</dbReference>
<proteinExistence type="predicted"/>
<dbReference type="Gene3D" id="2.40.128.270">
    <property type="match status" value="1"/>
</dbReference>
<sequence>MKTTILSILVLTLISCDASTKDLIGTSWKVSELNQDGKKMAVTNDVILTIRSATEFSLKLDKNSCVGIYEITGKNSIKLGNLGCTELCCDSDFSMAVTNALYKVSTINFEKERATLSGDDVKIKFKKYEVVSNRIQMMIEDEKLITKQEKIPTKETTDVGLFVKPTEGQQTKGTIPEGDFITLYKSPCKGTCEEFTMVMYADGTVVYTGKFNAEIQGKHTVKLAKSESEALFSLFEQSNFTNFAAKYDDATIMDIQNTYLTYKGKKIHIRYKPNAPVELQALLEKVEQKAKEVLVQLKKK</sequence>
<dbReference type="Proteomes" id="UP000619238">
    <property type="component" value="Unassembled WGS sequence"/>
</dbReference>
<accession>A0ABR7Q7F3</accession>
<dbReference type="EMBL" id="JACGWS010000004">
    <property type="protein sequence ID" value="MBC8754496.1"/>
    <property type="molecule type" value="Genomic_DNA"/>
</dbReference>
<dbReference type="Pfam" id="PF20033">
    <property type="entry name" value="DUF6438"/>
    <property type="match status" value="1"/>
</dbReference>
<comment type="caution">
    <text evidence="3">The sequence shown here is derived from an EMBL/GenBank/DDBJ whole genome shotgun (WGS) entry which is preliminary data.</text>
</comment>
<reference evidence="3 4" key="1">
    <citation type="submission" date="2020-07" db="EMBL/GenBank/DDBJ databases">
        <title>Description of Kordia aestuariivivens sp. nov., isolated from a tidal flat.</title>
        <authorList>
            <person name="Park S."/>
            <person name="Yoon J.-H."/>
        </authorList>
    </citation>
    <scope>NUCLEOTIDE SEQUENCE [LARGE SCALE GENOMIC DNA]</scope>
    <source>
        <strain evidence="3 4">YSTF-M3</strain>
    </source>
</reference>
<evidence type="ECO:0000313" key="3">
    <source>
        <dbReference type="EMBL" id="MBC8754496.1"/>
    </source>
</evidence>
<feature type="domain" description="DUF306" evidence="1">
    <location>
        <begin position="21"/>
        <end position="120"/>
    </location>
</feature>
<dbReference type="RefSeq" id="WP_187561551.1">
    <property type="nucleotide sequence ID" value="NZ_JACGWS010000004.1"/>
</dbReference>
<evidence type="ECO:0000259" key="2">
    <source>
        <dbReference type="Pfam" id="PF20033"/>
    </source>
</evidence>
<dbReference type="InterPro" id="IPR038670">
    <property type="entry name" value="HslJ-like_sf"/>
</dbReference>
<protein>
    <submittedName>
        <fullName evidence="3">META domain-containing protein</fullName>
    </submittedName>
</protein>
<evidence type="ECO:0000313" key="4">
    <source>
        <dbReference type="Proteomes" id="UP000619238"/>
    </source>
</evidence>